<evidence type="ECO:0000313" key="3">
    <source>
        <dbReference type="Proteomes" id="UP000735302"/>
    </source>
</evidence>
<dbReference type="Proteomes" id="UP000735302">
    <property type="component" value="Unassembled WGS sequence"/>
</dbReference>
<keyword evidence="3" id="KW-1185">Reference proteome</keyword>
<evidence type="ECO:0000313" key="2">
    <source>
        <dbReference type="EMBL" id="GFO28933.1"/>
    </source>
</evidence>
<comment type="caution">
    <text evidence="2">The sequence shown here is derived from an EMBL/GenBank/DDBJ whole genome shotgun (WGS) entry which is preliminary data.</text>
</comment>
<evidence type="ECO:0000256" key="1">
    <source>
        <dbReference type="SAM" id="MobiDB-lite"/>
    </source>
</evidence>
<name>A0AAV4CD88_9GAST</name>
<gene>
    <name evidence="2" type="ORF">PoB_005543800</name>
</gene>
<dbReference type="AlphaFoldDB" id="A0AAV4CD88"/>
<feature type="region of interest" description="Disordered" evidence="1">
    <location>
        <begin position="28"/>
        <end position="54"/>
    </location>
</feature>
<accession>A0AAV4CD88</accession>
<organism evidence="2 3">
    <name type="scientific">Plakobranchus ocellatus</name>
    <dbReference type="NCBI Taxonomy" id="259542"/>
    <lineage>
        <taxon>Eukaryota</taxon>
        <taxon>Metazoa</taxon>
        <taxon>Spiralia</taxon>
        <taxon>Lophotrochozoa</taxon>
        <taxon>Mollusca</taxon>
        <taxon>Gastropoda</taxon>
        <taxon>Heterobranchia</taxon>
        <taxon>Euthyneura</taxon>
        <taxon>Panpulmonata</taxon>
        <taxon>Sacoglossa</taxon>
        <taxon>Placobranchoidea</taxon>
        <taxon>Plakobranchidae</taxon>
        <taxon>Plakobranchus</taxon>
    </lineage>
</organism>
<protein>
    <submittedName>
        <fullName evidence="2">Uncharacterized protein</fullName>
    </submittedName>
</protein>
<sequence>MLQVQMIWSFYSKLHIFKPLSEESGCRIDSNGATRGATEDSAARTGPVLEATDSLQRERKDGMLQIANGKAVPVMTNCAALSDPKRTRDLRVLILRGEIGS</sequence>
<reference evidence="2 3" key="1">
    <citation type="journal article" date="2021" name="Elife">
        <title>Chloroplast acquisition without the gene transfer in kleptoplastic sea slugs, Plakobranchus ocellatus.</title>
        <authorList>
            <person name="Maeda T."/>
            <person name="Takahashi S."/>
            <person name="Yoshida T."/>
            <person name="Shimamura S."/>
            <person name="Takaki Y."/>
            <person name="Nagai Y."/>
            <person name="Toyoda A."/>
            <person name="Suzuki Y."/>
            <person name="Arimoto A."/>
            <person name="Ishii H."/>
            <person name="Satoh N."/>
            <person name="Nishiyama T."/>
            <person name="Hasebe M."/>
            <person name="Maruyama T."/>
            <person name="Minagawa J."/>
            <person name="Obokata J."/>
            <person name="Shigenobu S."/>
        </authorList>
    </citation>
    <scope>NUCLEOTIDE SEQUENCE [LARGE SCALE GENOMIC DNA]</scope>
</reference>
<proteinExistence type="predicted"/>
<dbReference type="EMBL" id="BLXT01006100">
    <property type="protein sequence ID" value="GFO28933.1"/>
    <property type="molecule type" value="Genomic_DNA"/>
</dbReference>